<evidence type="ECO:0000313" key="5">
    <source>
        <dbReference type="Proteomes" id="UP000662074"/>
    </source>
</evidence>
<dbReference type="Proteomes" id="UP000662074">
    <property type="component" value="Unassembled WGS sequence"/>
</dbReference>
<dbReference type="EMBL" id="BMDO01000003">
    <property type="protein sequence ID" value="GGI50450.1"/>
    <property type="molecule type" value="Genomic_DNA"/>
</dbReference>
<evidence type="ECO:0000259" key="2">
    <source>
        <dbReference type="Pfam" id="PF22545"/>
    </source>
</evidence>
<feature type="compositionally biased region" description="Basic and acidic residues" evidence="1">
    <location>
        <begin position="1"/>
        <end position="16"/>
    </location>
</feature>
<feature type="domain" description="2-Component system ADP-ribose glycohydrolase" evidence="2">
    <location>
        <begin position="212"/>
        <end position="407"/>
    </location>
</feature>
<gene>
    <name evidence="4" type="ORF">GCM10011425_16620</name>
</gene>
<accession>A0A917N121</accession>
<reference evidence="4" key="2">
    <citation type="submission" date="2020-09" db="EMBL/GenBank/DDBJ databases">
        <authorList>
            <person name="Sun Q."/>
            <person name="Sedlacek I."/>
        </authorList>
    </citation>
    <scope>NUCLEOTIDE SEQUENCE</scope>
    <source>
        <strain evidence="4">CCM 8711</strain>
    </source>
</reference>
<proteinExistence type="predicted"/>
<feature type="domain" description="2-Component system ADP-ribosyltransferase" evidence="3">
    <location>
        <begin position="68"/>
        <end position="187"/>
    </location>
</feature>
<organism evidence="4 5">
    <name type="scientific">Mucilaginibacter galii</name>
    <dbReference type="NCBI Taxonomy" id="2005073"/>
    <lineage>
        <taxon>Bacteria</taxon>
        <taxon>Pseudomonadati</taxon>
        <taxon>Bacteroidota</taxon>
        <taxon>Sphingobacteriia</taxon>
        <taxon>Sphingobacteriales</taxon>
        <taxon>Sphingobacteriaceae</taxon>
        <taxon>Mucilaginibacter</taxon>
    </lineage>
</organism>
<sequence length="591" mass="66851">MAKEKKNRTKDADNIKKNTGSKDTLFPNGYGQNDNLSSSNEEPNGSFLTPRVKNINLSSGGLTFAKPLYIQIAAENIYSVFSKALILPYAYLGDKVFPDVQSIYRNGLIISNGIIDPVSNILLLEIRLTKDEEARVQINDAVGIIDFPLPISRIKKIYTVSAAVKNEIYKTAIANDGGIIPEKLIEIIPKSLKTVTLPKIVLAETTLELDSINLYDKVLGAFAYLGNYNLLLAKRTNILKTLSDHFLFALQALTKDNAFEIIVNERATNFYRQLFGVKAGESAIFSWLIERLISGENFHDEDVAKFANLLADNVINKDFLHEVRSTLTALNKSLERKTAIRNIPALNDSDKFYLYLFAILRQYGSLNSEDRSISRADLPDLIHLPYAEYTFACLGFFYGYTALRNYEERQVIEDEVFQFFVNGEKRQAIKFKLEDKFDLNVIETIYQFTFNKQISKSPLDYLPNPCASQSLQRRLSNDNVNAGYSQSTIQVLDRFIYNIKRKTLTEQIDEKLAKLGSEIPGLFTEIGLFCHRKNLPWSFGNINALISNPKEMIKYFVSFKKVDLVEAINTGKIDSKEALKALTSGLDNNEL</sequence>
<dbReference type="AlphaFoldDB" id="A0A917N121"/>
<feature type="compositionally biased region" description="Polar residues" evidence="1">
    <location>
        <begin position="30"/>
        <end position="45"/>
    </location>
</feature>
<evidence type="ECO:0000313" key="4">
    <source>
        <dbReference type="EMBL" id="GGI50450.1"/>
    </source>
</evidence>
<dbReference type="InterPro" id="IPR054774">
    <property type="entry name" value="2CompARG"/>
</dbReference>
<name>A0A917N121_9SPHI</name>
<dbReference type="RefSeq" id="WP_188415608.1">
    <property type="nucleotide sequence ID" value="NZ_BMDO01000003.1"/>
</dbReference>
<comment type="caution">
    <text evidence="4">The sequence shown here is derived from an EMBL/GenBank/DDBJ whole genome shotgun (WGS) entry which is preliminary data.</text>
</comment>
<evidence type="ECO:0000256" key="1">
    <source>
        <dbReference type="SAM" id="MobiDB-lite"/>
    </source>
</evidence>
<reference evidence="4" key="1">
    <citation type="journal article" date="2014" name="Int. J. Syst. Evol. Microbiol.">
        <title>Complete genome sequence of Corynebacterium casei LMG S-19264T (=DSM 44701T), isolated from a smear-ripened cheese.</title>
        <authorList>
            <consortium name="US DOE Joint Genome Institute (JGI-PGF)"/>
            <person name="Walter F."/>
            <person name="Albersmeier A."/>
            <person name="Kalinowski J."/>
            <person name="Ruckert C."/>
        </authorList>
    </citation>
    <scope>NUCLEOTIDE SEQUENCE</scope>
    <source>
        <strain evidence="4">CCM 8711</strain>
    </source>
</reference>
<protein>
    <submittedName>
        <fullName evidence="4">Uncharacterized protein</fullName>
    </submittedName>
</protein>
<dbReference type="Pfam" id="PF22546">
    <property type="entry name" value="2CompART"/>
    <property type="match status" value="1"/>
</dbReference>
<dbReference type="InterPro" id="IPR054775">
    <property type="entry name" value="2CompART"/>
</dbReference>
<keyword evidence="5" id="KW-1185">Reference proteome</keyword>
<feature type="region of interest" description="Disordered" evidence="1">
    <location>
        <begin position="1"/>
        <end position="45"/>
    </location>
</feature>
<evidence type="ECO:0000259" key="3">
    <source>
        <dbReference type="Pfam" id="PF22546"/>
    </source>
</evidence>
<dbReference type="Pfam" id="PF22545">
    <property type="entry name" value="2CompARG"/>
    <property type="match status" value="1"/>
</dbReference>